<feature type="compositionally biased region" description="Basic and acidic residues" evidence="1">
    <location>
        <begin position="69"/>
        <end position="80"/>
    </location>
</feature>
<evidence type="ECO:0000313" key="3">
    <source>
        <dbReference type="Proteomes" id="UP000054279"/>
    </source>
</evidence>
<name>A0A0C9VRY5_SPHS4</name>
<reference evidence="2 3" key="1">
    <citation type="submission" date="2014-06" db="EMBL/GenBank/DDBJ databases">
        <title>Evolutionary Origins and Diversification of the Mycorrhizal Mutualists.</title>
        <authorList>
            <consortium name="DOE Joint Genome Institute"/>
            <consortium name="Mycorrhizal Genomics Consortium"/>
            <person name="Kohler A."/>
            <person name="Kuo A."/>
            <person name="Nagy L.G."/>
            <person name="Floudas D."/>
            <person name="Copeland A."/>
            <person name="Barry K.W."/>
            <person name="Cichocki N."/>
            <person name="Veneault-Fourrey C."/>
            <person name="LaButti K."/>
            <person name="Lindquist E.A."/>
            <person name="Lipzen A."/>
            <person name="Lundell T."/>
            <person name="Morin E."/>
            <person name="Murat C."/>
            <person name="Riley R."/>
            <person name="Ohm R."/>
            <person name="Sun H."/>
            <person name="Tunlid A."/>
            <person name="Henrissat B."/>
            <person name="Grigoriev I.V."/>
            <person name="Hibbett D.S."/>
            <person name="Martin F."/>
        </authorList>
    </citation>
    <scope>NUCLEOTIDE SEQUENCE [LARGE SCALE GENOMIC DNA]</scope>
    <source>
        <strain evidence="2 3">SS14</strain>
    </source>
</reference>
<keyword evidence="3" id="KW-1185">Reference proteome</keyword>
<protein>
    <submittedName>
        <fullName evidence="2">Uncharacterized protein</fullName>
    </submittedName>
</protein>
<dbReference type="EMBL" id="KN837141">
    <property type="protein sequence ID" value="KIJ40766.1"/>
    <property type="molecule type" value="Genomic_DNA"/>
</dbReference>
<accession>A0A0C9VRY5</accession>
<gene>
    <name evidence="2" type="ORF">M422DRAFT_256179</name>
</gene>
<feature type="region of interest" description="Disordered" evidence="1">
    <location>
        <begin position="69"/>
        <end position="110"/>
    </location>
</feature>
<dbReference type="Proteomes" id="UP000054279">
    <property type="component" value="Unassembled WGS sequence"/>
</dbReference>
<feature type="region of interest" description="Disordered" evidence="1">
    <location>
        <begin position="266"/>
        <end position="315"/>
    </location>
</feature>
<feature type="compositionally biased region" description="Basic and acidic residues" evidence="1">
    <location>
        <begin position="286"/>
        <end position="315"/>
    </location>
</feature>
<dbReference type="HOGENOM" id="CLU_061024_0_0_1"/>
<dbReference type="AlphaFoldDB" id="A0A0C9VRY5"/>
<sequence length="315" mass="36569">MDVRRTLASFRAVPEFQLRRDPRPFPNWNQLGVEEREVLMKGYCAAYDKEYKELEEVWLRLSKAEQAEAAKWKSEEEQKKKEKKKKTAMPTTPVASGSGSGKGKEKVVEINDSDSKPDLAFRETCIGCEWAKRTLKKLHQSLINLDIESENRNHLEAEGLYYKFQQQMLDGLHMAMDQLMKADELELGLLTLQHRYQVDMLVPKNLQDSILDNCGRIIDRYNKIALTYEAQMKRIALKYQLGKAFKTQVMLLDCDGDVVFETEAGSVAKRGRPEDEDTESGPTKKARLDEGMASEEIKEKEKRRNRDLKRMWRKQ</sequence>
<evidence type="ECO:0000256" key="1">
    <source>
        <dbReference type="SAM" id="MobiDB-lite"/>
    </source>
</evidence>
<evidence type="ECO:0000313" key="2">
    <source>
        <dbReference type="EMBL" id="KIJ40766.1"/>
    </source>
</evidence>
<organism evidence="2 3">
    <name type="scientific">Sphaerobolus stellatus (strain SS14)</name>
    <dbReference type="NCBI Taxonomy" id="990650"/>
    <lineage>
        <taxon>Eukaryota</taxon>
        <taxon>Fungi</taxon>
        <taxon>Dikarya</taxon>
        <taxon>Basidiomycota</taxon>
        <taxon>Agaricomycotina</taxon>
        <taxon>Agaricomycetes</taxon>
        <taxon>Phallomycetidae</taxon>
        <taxon>Geastrales</taxon>
        <taxon>Sphaerobolaceae</taxon>
        <taxon>Sphaerobolus</taxon>
    </lineage>
</organism>
<proteinExistence type="predicted"/>